<evidence type="ECO:0000313" key="1">
    <source>
        <dbReference type="EMBL" id="KJL19053.1"/>
    </source>
</evidence>
<comment type="caution">
    <text evidence="1">The sequence shown here is derived from an EMBL/GenBank/DDBJ whole genome shotgun (WGS) entry which is preliminary data.</text>
</comment>
<gene>
    <name evidence="1" type="ORF">RN50_02331</name>
</gene>
<accession>A0A0F0KDW5</accession>
<dbReference type="AlphaFoldDB" id="A0A0F0KDW5"/>
<reference evidence="1 2" key="1">
    <citation type="submission" date="2015-02" db="EMBL/GenBank/DDBJ databases">
        <title>Draft genome sequences of ten Microbacterium spp. with emphasis on heavy metal contaminated environments.</title>
        <authorList>
            <person name="Corretto E."/>
        </authorList>
    </citation>
    <scope>NUCLEOTIDE SEQUENCE [LARGE SCALE GENOMIC DNA]</scope>
    <source>
        <strain evidence="1 2">DSM 12966</strain>
    </source>
</reference>
<keyword evidence="2" id="KW-1185">Reference proteome</keyword>
<dbReference type="RefSeq" id="WP_082068972.1">
    <property type="nucleotide sequence ID" value="NZ_CP031425.1"/>
</dbReference>
<dbReference type="PATRIC" id="fig|104336.4.peg.2373"/>
<dbReference type="Proteomes" id="UP000033572">
    <property type="component" value="Unassembled WGS sequence"/>
</dbReference>
<dbReference type="EMBL" id="JYIU01000045">
    <property type="protein sequence ID" value="KJL19053.1"/>
    <property type="molecule type" value="Genomic_DNA"/>
</dbReference>
<dbReference type="InterPro" id="IPR025639">
    <property type="entry name" value="DruA"/>
</dbReference>
<dbReference type="KEGG" id="mfol:DXT68_04010"/>
<evidence type="ECO:0000313" key="2">
    <source>
        <dbReference type="Proteomes" id="UP000033572"/>
    </source>
</evidence>
<proteinExistence type="predicted"/>
<dbReference type="Pfam" id="PF14236">
    <property type="entry name" value="DruA"/>
    <property type="match status" value="1"/>
</dbReference>
<protein>
    <submittedName>
        <fullName evidence="1">Uncharacterized protein</fullName>
    </submittedName>
</protein>
<organism evidence="1 2">
    <name type="scientific">Microbacterium foliorum</name>
    <dbReference type="NCBI Taxonomy" id="104336"/>
    <lineage>
        <taxon>Bacteria</taxon>
        <taxon>Bacillati</taxon>
        <taxon>Actinomycetota</taxon>
        <taxon>Actinomycetes</taxon>
        <taxon>Micrococcales</taxon>
        <taxon>Microbacteriaceae</taxon>
        <taxon>Microbacterium</taxon>
    </lineage>
</organism>
<name>A0A0F0KDW5_9MICO</name>
<dbReference type="GeneID" id="95968464"/>
<sequence length="197" mass="22606">MRVVKRSKNANARLATWSHLVTLISQRDPEASLALVTTASALGRSSVYNRVRVSDGSLALRTVGFTQGTGDFHFSGEVYDLLAEAARREMGEDIATHRHENWGTGFRNRREVIQRGLSAVGLSPSRFRMHGVQREVFLAPLARNSLEWLRGDDSHLEWVSSPVEELASWWKHKWMLPRADRVHTWREFTPDSWRLWS</sequence>